<dbReference type="InterPro" id="IPR058791">
    <property type="entry name" value="3HB_CusB"/>
</dbReference>
<name>A0A1M5Y7S0_9FLAO</name>
<dbReference type="Pfam" id="PF25975">
    <property type="entry name" value="CzcB_C"/>
    <property type="match status" value="1"/>
</dbReference>
<dbReference type="SUPFAM" id="SSF111369">
    <property type="entry name" value="HlyD-like secretion proteins"/>
    <property type="match status" value="1"/>
</dbReference>
<evidence type="ECO:0000313" key="12">
    <source>
        <dbReference type="Proteomes" id="UP000290037"/>
    </source>
</evidence>
<dbReference type="Gene3D" id="2.40.420.20">
    <property type="match status" value="1"/>
</dbReference>
<dbReference type="Proteomes" id="UP000290037">
    <property type="component" value="Unassembled WGS sequence"/>
</dbReference>
<proteinExistence type="inferred from homology"/>
<keyword evidence="2" id="KW-0813">Transport</keyword>
<dbReference type="Proteomes" id="UP000184240">
    <property type="component" value="Unassembled WGS sequence"/>
</dbReference>
<dbReference type="Pfam" id="PF25954">
    <property type="entry name" value="Beta-barrel_RND_2"/>
    <property type="match status" value="1"/>
</dbReference>
<feature type="domain" description="Heavy metal binding" evidence="4">
    <location>
        <begin position="44"/>
        <end position="70"/>
    </location>
</feature>
<evidence type="ECO:0000259" key="6">
    <source>
        <dbReference type="Pfam" id="PF25919"/>
    </source>
</evidence>
<evidence type="ECO:0000256" key="1">
    <source>
        <dbReference type="ARBA" id="ARBA00009477"/>
    </source>
</evidence>
<dbReference type="InterPro" id="IPR058790">
    <property type="entry name" value="BSH_CusB"/>
</dbReference>
<reference evidence="11" key="2">
    <citation type="submission" date="2016-11" db="EMBL/GenBank/DDBJ databases">
        <authorList>
            <person name="Varghese N."/>
            <person name="Submissions S."/>
        </authorList>
    </citation>
    <scope>NUCLEOTIDE SEQUENCE [LARGE SCALE GENOMIC DNA]</scope>
    <source>
        <strain evidence="11">DSM 19859</strain>
    </source>
</reference>
<dbReference type="InterPro" id="IPR058792">
    <property type="entry name" value="Beta-barrel_RND_2"/>
</dbReference>
<dbReference type="FunFam" id="2.40.30.170:FF:000010">
    <property type="entry name" value="Efflux RND transporter periplasmic adaptor subunit"/>
    <property type="match status" value="1"/>
</dbReference>
<dbReference type="NCBIfam" id="TIGR01730">
    <property type="entry name" value="RND_mfp"/>
    <property type="match status" value="1"/>
</dbReference>
<accession>A0A1M5Y7S0</accession>
<dbReference type="InterPro" id="IPR045800">
    <property type="entry name" value="HMBD"/>
</dbReference>
<evidence type="ECO:0000259" key="5">
    <source>
        <dbReference type="Pfam" id="PF25869"/>
    </source>
</evidence>
<feature type="domain" description="DUF3347" evidence="3">
    <location>
        <begin position="432"/>
        <end position="515"/>
    </location>
</feature>
<dbReference type="InterPro" id="IPR051909">
    <property type="entry name" value="MFP_Cation_Efflux"/>
</dbReference>
<feature type="domain" description="CusB-like three alpha-helical bundle" evidence="5">
    <location>
        <begin position="158"/>
        <end position="205"/>
    </location>
</feature>
<dbReference type="PANTHER" id="PTHR30097:SF4">
    <property type="entry name" value="SLR6042 PROTEIN"/>
    <property type="match status" value="1"/>
</dbReference>
<protein>
    <submittedName>
        <fullName evidence="9">Cu(I)/Ag(I) efflux system membrane fusion protein</fullName>
    </submittedName>
    <submittedName>
        <fullName evidence="10">Membrane fusion protein, Cu(I)/Ag(I) efflux system</fullName>
    </submittedName>
</protein>
<evidence type="ECO:0000256" key="2">
    <source>
        <dbReference type="ARBA" id="ARBA00022448"/>
    </source>
</evidence>
<dbReference type="EMBL" id="FQXT01000003">
    <property type="protein sequence ID" value="SHI08131.1"/>
    <property type="molecule type" value="Genomic_DNA"/>
</dbReference>
<dbReference type="InterPro" id="IPR058649">
    <property type="entry name" value="CzcB_C"/>
</dbReference>
<reference evidence="10" key="1">
    <citation type="submission" date="2016-11" db="EMBL/GenBank/DDBJ databases">
        <authorList>
            <person name="Jaros S."/>
            <person name="Januszkiewicz K."/>
            <person name="Wedrychowicz H."/>
        </authorList>
    </citation>
    <scope>NUCLEOTIDE SEQUENCE [LARGE SCALE GENOMIC DNA]</scope>
    <source>
        <strain evidence="10">DSM 19859</strain>
    </source>
</reference>
<evidence type="ECO:0000313" key="10">
    <source>
        <dbReference type="EMBL" id="SHI08131.1"/>
    </source>
</evidence>
<dbReference type="GO" id="GO:0016020">
    <property type="term" value="C:membrane"/>
    <property type="evidence" value="ECO:0007669"/>
    <property type="project" value="InterPro"/>
</dbReference>
<dbReference type="RefSeq" id="WP_072982670.1">
    <property type="nucleotide sequence ID" value="NZ_FQXT01000003.1"/>
</dbReference>
<evidence type="ECO:0000259" key="7">
    <source>
        <dbReference type="Pfam" id="PF25954"/>
    </source>
</evidence>
<evidence type="ECO:0000259" key="8">
    <source>
        <dbReference type="Pfam" id="PF25975"/>
    </source>
</evidence>
<evidence type="ECO:0000313" key="11">
    <source>
        <dbReference type="Proteomes" id="UP000184240"/>
    </source>
</evidence>
<dbReference type="GO" id="GO:0015679">
    <property type="term" value="P:plasma membrane copper ion transport"/>
    <property type="evidence" value="ECO:0007669"/>
    <property type="project" value="TreeGrafter"/>
</dbReference>
<dbReference type="Pfam" id="PF11827">
    <property type="entry name" value="DUF3347"/>
    <property type="match status" value="1"/>
</dbReference>
<comment type="similarity">
    <text evidence="1">Belongs to the membrane fusion protein (MFP) (TC 8.A.1) family.</text>
</comment>
<dbReference type="Gene3D" id="2.40.30.170">
    <property type="match status" value="1"/>
</dbReference>
<reference evidence="9 12" key="3">
    <citation type="submission" date="2018-07" db="EMBL/GenBank/DDBJ databases">
        <title>Leeuwenhoekiella genomics.</title>
        <authorList>
            <person name="Tahon G."/>
            <person name="Willems A."/>
        </authorList>
    </citation>
    <scope>NUCLEOTIDE SEQUENCE [LARGE SCALE GENOMIC DNA]</scope>
    <source>
        <strain evidence="9 12">LMG 24856</strain>
    </source>
</reference>
<dbReference type="Pfam" id="PF25869">
    <property type="entry name" value="3HB_CusB"/>
    <property type="match status" value="1"/>
</dbReference>
<dbReference type="GO" id="GO:0022857">
    <property type="term" value="F:transmembrane transporter activity"/>
    <property type="evidence" value="ECO:0007669"/>
    <property type="project" value="InterPro"/>
</dbReference>
<evidence type="ECO:0000259" key="4">
    <source>
        <dbReference type="Pfam" id="PF19335"/>
    </source>
</evidence>
<dbReference type="Pfam" id="PF25919">
    <property type="entry name" value="BSH_CusB"/>
    <property type="match status" value="1"/>
</dbReference>
<dbReference type="InterPro" id="IPR021782">
    <property type="entry name" value="DUF3347"/>
</dbReference>
<dbReference type="GO" id="GO:0030288">
    <property type="term" value="C:outer membrane-bounded periplasmic space"/>
    <property type="evidence" value="ECO:0007669"/>
    <property type="project" value="TreeGrafter"/>
</dbReference>
<feature type="domain" description="CusB-like barrel-sandwich hybrid" evidence="6">
    <location>
        <begin position="126"/>
        <end position="241"/>
    </location>
</feature>
<dbReference type="Pfam" id="PF19335">
    <property type="entry name" value="HMBD"/>
    <property type="match status" value="1"/>
</dbReference>
<dbReference type="InterPro" id="IPR006143">
    <property type="entry name" value="RND_pump_MFP"/>
</dbReference>
<feature type="domain" description="CzcB-like C-terminal circularly permuted SH3-like" evidence="8">
    <location>
        <begin position="329"/>
        <end position="391"/>
    </location>
</feature>
<sequence length="566" mass="62168">MKKIVAFSLTTLVLGLALGYLLFNTSEEVKEVPMHEHSEDTALWTCSMHPQILRNEPGDCPICGMDLIPAQQENAGLAVNQFRMTERAIALADIQTTVVGNSGEATSELKLSGTIAINDDQVATQPAHFDGRVERLMVTSVGQQVRRGQQVATIYSPELVAAQQELVTAAKLKNKQPKLYKAVRNKFKNWMISDALLDEIETTGNTVTRFPIYAHVAGVVRELMVSEGAHIMDGNPIFKVANLNTIWAEFDAYEHQINQLKMGQDLEITTNAYPDQRFNAKISYIDPVLNTATRTVTVRATLTNPQEVLKPGMFIETKLMGSTSEASTITVPASAVLWTGDRSLVYVKPKSDQSVFEMREVTLGTKSGDYYEVLNGLSPGTEIVTNGTFTVDAAAQLSGKKSMMHQGTGSELQETAPNFQLSEAFQKNLNAVLPSYFALKDAFVASDAQEVQKASETFREDIEVLKVDGMQTEVQKLLATVLEQAAKISNSSALAEQRENFISLNVHFTPLVQNSTAIKPYLFVQRCPMANNSQGAIWLSNSDEIKNPYYGEAMLTCGSTIDTLGD</sequence>
<dbReference type="OrthoDB" id="9806939at2"/>
<keyword evidence="12" id="KW-1185">Reference proteome</keyword>
<evidence type="ECO:0000259" key="3">
    <source>
        <dbReference type="Pfam" id="PF11827"/>
    </source>
</evidence>
<dbReference type="GO" id="GO:0046914">
    <property type="term" value="F:transition metal ion binding"/>
    <property type="evidence" value="ECO:0007669"/>
    <property type="project" value="TreeGrafter"/>
</dbReference>
<dbReference type="GO" id="GO:0060003">
    <property type="term" value="P:copper ion export"/>
    <property type="evidence" value="ECO:0007669"/>
    <property type="project" value="TreeGrafter"/>
</dbReference>
<dbReference type="STRING" id="573501.SAMN04487999_2005"/>
<dbReference type="AlphaFoldDB" id="A0A1M5Y7S0"/>
<feature type="domain" description="CusB-like beta-barrel" evidence="7">
    <location>
        <begin position="245"/>
        <end position="322"/>
    </location>
</feature>
<gene>
    <name evidence="9" type="ORF">DSM01_1298</name>
    <name evidence="10" type="ORF">SAMN04487999_2005</name>
</gene>
<dbReference type="EMBL" id="QOVN01000002">
    <property type="protein sequence ID" value="RXG30548.1"/>
    <property type="molecule type" value="Genomic_DNA"/>
</dbReference>
<organism evidence="10 11">
    <name type="scientific">Leeuwenhoekiella palythoae</name>
    <dbReference type="NCBI Taxonomy" id="573501"/>
    <lineage>
        <taxon>Bacteria</taxon>
        <taxon>Pseudomonadati</taxon>
        <taxon>Bacteroidota</taxon>
        <taxon>Flavobacteriia</taxon>
        <taxon>Flavobacteriales</taxon>
        <taxon>Flavobacteriaceae</taxon>
        <taxon>Leeuwenhoekiella</taxon>
    </lineage>
</organism>
<evidence type="ECO:0000313" key="9">
    <source>
        <dbReference type="EMBL" id="RXG30548.1"/>
    </source>
</evidence>
<dbReference type="PANTHER" id="PTHR30097">
    <property type="entry name" value="CATION EFFLUX SYSTEM PROTEIN CUSB"/>
    <property type="match status" value="1"/>
</dbReference>